<keyword evidence="1" id="KW-1133">Transmembrane helix</keyword>
<feature type="transmembrane region" description="Helical" evidence="1">
    <location>
        <begin position="148"/>
        <end position="169"/>
    </location>
</feature>
<feature type="transmembrane region" description="Helical" evidence="1">
    <location>
        <begin position="40"/>
        <end position="59"/>
    </location>
</feature>
<evidence type="ECO:0000313" key="3">
    <source>
        <dbReference type="Proteomes" id="UP000199226"/>
    </source>
</evidence>
<dbReference type="RefSeq" id="WP_090702012.1">
    <property type="nucleotide sequence ID" value="NZ_FNHH01000006.1"/>
</dbReference>
<dbReference type="STRING" id="990371.SAMN05421813_106101"/>
<dbReference type="EMBL" id="FNHH01000006">
    <property type="protein sequence ID" value="SDM11946.1"/>
    <property type="molecule type" value="Genomic_DNA"/>
</dbReference>
<keyword evidence="1" id="KW-0472">Membrane</keyword>
<sequence length="199" mass="23809">MKDFEALKSIWHDQVTLPKVSHEDVLKNLRKTRNGLASKLLIEMIGMGIAAAVLIYVWIASPFTMWTTHLAMIISISCCFYYILAMISNYRRINYDKLLDRPECYINHLKKYKHDRYIFNTRKYKVFSIFFTAGFILYFIEISFMTSLWVTVMVISFTFLWIAFCFVLMRTYIKLEEAKLEEMIQNLERLHKQFEDTDQ</sequence>
<feature type="transmembrane region" description="Helical" evidence="1">
    <location>
        <begin position="124"/>
        <end position="142"/>
    </location>
</feature>
<reference evidence="3" key="1">
    <citation type="submission" date="2016-10" db="EMBL/GenBank/DDBJ databases">
        <authorList>
            <person name="Varghese N."/>
            <person name="Submissions S."/>
        </authorList>
    </citation>
    <scope>NUCLEOTIDE SEQUENCE [LARGE SCALE GENOMIC DNA]</scope>
    <source>
        <strain evidence="3">DSM 24536</strain>
    </source>
</reference>
<name>A0A1G9QLT7_9SPHI</name>
<proteinExistence type="predicted"/>
<keyword evidence="1" id="KW-0812">Transmembrane</keyword>
<gene>
    <name evidence="2" type="ORF">SAMN05421813_106101</name>
</gene>
<dbReference type="Proteomes" id="UP000199226">
    <property type="component" value="Unassembled WGS sequence"/>
</dbReference>
<evidence type="ECO:0000313" key="2">
    <source>
        <dbReference type="EMBL" id="SDM11946.1"/>
    </source>
</evidence>
<dbReference type="AlphaFoldDB" id="A0A1G9QLT7"/>
<organism evidence="2 3">
    <name type="scientific">Daejeonella rubra</name>
    <dbReference type="NCBI Taxonomy" id="990371"/>
    <lineage>
        <taxon>Bacteria</taxon>
        <taxon>Pseudomonadati</taxon>
        <taxon>Bacteroidota</taxon>
        <taxon>Sphingobacteriia</taxon>
        <taxon>Sphingobacteriales</taxon>
        <taxon>Sphingobacteriaceae</taxon>
        <taxon>Daejeonella</taxon>
    </lineage>
</organism>
<evidence type="ECO:0000256" key="1">
    <source>
        <dbReference type="SAM" id="Phobius"/>
    </source>
</evidence>
<protein>
    <submittedName>
        <fullName evidence="2">Uncharacterized protein</fullName>
    </submittedName>
</protein>
<keyword evidence="3" id="KW-1185">Reference proteome</keyword>
<dbReference type="OrthoDB" id="794917at2"/>
<accession>A0A1G9QLT7</accession>
<feature type="transmembrane region" description="Helical" evidence="1">
    <location>
        <begin position="65"/>
        <end position="84"/>
    </location>
</feature>